<feature type="compositionally biased region" description="Basic and acidic residues" evidence="1">
    <location>
        <begin position="125"/>
        <end position="144"/>
    </location>
</feature>
<dbReference type="OrthoDB" id="128689at2759"/>
<protein>
    <recommendedName>
        <fullName evidence="4">Eukaryotic/viral aspartic protease</fullName>
    </recommendedName>
</protein>
<reference evidence="3" key="1">
    <citation type="submission" date="2017-03" db="EMBL/GenBank/DDBJ databases">
        <title>Phytopthora megakarya and P. palmivora, two closely related causual agents of cacao black pod achieved similar genome size and gene model numbers by different mechanisms.</title>
        <authorList>
            <person name="Ali S."/>
            <person name="Shao J."/>
            <person name="Larry D.J."/>
            <person name="Kronmiller B."/>
            <person name="Shen D."/>
            <person name="Strem M.D."/>
            <person name="Melnick R.L."/>
            <person name="Guiltinan M.J."/>
            <person name="Tyler B.M."/>
            <person name="Meinhardt L.W."/>
            <person name="Bailey B.A."/>
        </authorList>
    </citation>
    <scope>NUCLEOTIDE SEQUENCE [LARGE SCALE GENOMIC DNA]</scope>
    <source>
        <strain evidence="3">zdho120</strain>
    </source>
</reference>
<comment type="caution">
    <text evidence="2">The sequence shown here is derived from an EMBL/GenBank/DDBJ whole genome shotgun (WGS) entry which is preliminary data.</text>
</comment>
<feature type="non-terminal residue" evidence="2">
    <location>
        <position position="205"/>
    </location>
</feature>
<proteinExistence type="predicted"/>
<keyword evidence="3" id="KW-1185">Reference proteome</keyword>
<sequence length="205" mass="22987">MTKSSWMQMFGPTFVRQAVWMNLGGELVVPIDSTSTRQVAQDTVMLLRAMGCEPQRFPSDAALDDWAPADAGTTLRKWKKKMRAAFGVEEISPGLKQNEPLTGVFGSKGSPYMHDSHVVTPRSASRQDRVVKENEDSSDDGKDLLDVDLLEGDLTEEWARQIRELSAKEEKNSTPRIEITTHLPLGNINAFSGYRNKSEKSMQWL</sequence>
<gene>
    <name evidence="2" type="ORF">PHMEG_00039675</name>
</gene>
<feature type="region of interest" description="Disordered" evidence="1">
    <location>
        <begin position="110"/>
        <end position="144"/>
    </location>
</feature>
<dbReference type="EMBL" id="NBNE01019743">
    <property type="protein sequence ID" value="OWY91656.1"/>
    <property type="molecule type" value="Genomic_DNA"/>
</dbReference>
<name>A0A225UGF6_9STRA</name>
<organism evidence="2 3">
    <name type="scientific">Phytophthora megakarya</name>
    <dbReference type="NCBI Taxonomy" id="4795"/>
    <lineage>
        <taxon>Eukaryota</taxon>
        <taxon>Sar</taxon>
        <taxon>Stramenopiles</taxon>
        <taxon>Oomycota</taxon>
        <taxon>Peronosporomycetes</taxon>
        <taxon>Peronosporales</taxon>
        <taxon>Peronosporaceae</taxon>
        <taxon>Phytophthora</taxon>
    </lineage>
</organism>
<dbReference type="AlphaFoldDB" id="A0A225UGF6"/>
<dbReference type="Proteomes" id="UP000198211">
    <property type="component" value="Unassembled WGS sequence"/>
</dbReference>
<evidence type="ECO:0000313" key="2">
    <source>
        <dbReference type="EMBL" id="OWY91656.1"/>
    </source>
</evidence>
<evidence type="ECO:0000313" key="3">
    <source>
        <dbReference type="Proteomes" id="UP000198211"/>
    </source>
</evidence>
<evidence type="ECO:0008006" key="4">
    <source>
        <dbReference type="Google" id="ProtNLM"/>
    </source>
</evidence>
<evidence type="ECO:0000256" key="1">
    <source>
        <dbReference type="SAM" id="MobiDB-lite"/>
    </source>
</evidence>
<accession>A0A225UGF6</accession>